<evidence type="ECO:0000256" key="7">
    <source>
        <dbReference type="ARBA" id="ARBA00022968"/>
    </source>
</evidence>
<keyword evidence="8 20" id="KW-1133">Transmembrane helix</keyword>
<dbReference type="Proteomes" id="UP001059041">
    <property type="component" value="Unassembled WGS sequence"/>
</dbReference>
<evidence type="ECO:0000256" key="14">
    <source>
        <dbReference type="ARBA" id="ARBA00030509"/>
    </source>
</evidence>
<evidence type="ECO:0000256" key="11">
    <source>
        <dbReference type="ARBA" id="ARBA00023157"/>
    </source>
</evidence>
<evidence type="ECO:0000256" key="13">
    <source>
        <dbReference type="ARBA" id="ARBA00030410"/>
    </source>
</evidence>
<organism evidence="21 22">
    <name type="scientific">Triplophysa rosa</name>
    <name type="common">Cave loach</name>
    <dbReference type="NCBI Taxonomy" id="992332"/>
    <lineage>
        <taxon>Eukaryota</taxon>
        <taxon>Metazoa</taxon>
        <taxon>Chordata</taxon>
        <taxon>Craniata</taxon>
        <taxon>Vertebrata</taxon>
        <taxon>Euteleostomi</taxon>
        <taxon>Actinopterygii</taxon>
        <taxon>Neopterygii</taxon>
        <taxon>Teleostei</taxon>
        <taxon>Ostariophysi</taxon>
        <taxon>Cypriniformes</taxon>
        <taxon>Nemacheilidae</taxon>
        <taxon>Triplophysa</taxon>
    </lineage>
</organism>
<keyword evidence="7" id="KW-0735">Signal-anchor</keyword>
<evidence type="ECO:0000256" key="4">
    <source>
        <dbReference type="ARBA" id="ARBA00022676"/>
    </source>
</evidence>
<evidence type="ECO:0000256" key="20">
    <source>
        <dbReference type="SAM" id="Phobius"/>
    </source>
</evidence>
<reference evidence="21" key="1">
    <citation type="submission" date="2021-02" db="EMBL/GenBank/DDBJ databases">
        <title>Comparative genomics reveals that relaxation of natural selection precedes convergent phenotypic evolution of cavefish.</title>
        <authorList>
            <person name="Peng Z."/>
        </authorList>
    </citation>
    <scope>NUCLEOTIDE SEQUENCE</scope>
    <source>
        <tissue evidence="21">Muscle</tissue>
    </source>
</reference>
<evidence type="ECO:0000256" key="8">
    <source>
        <dbReference type="ARBA" id="ARBA00022989"/>
    </source>
</evidence>
<dbReference type="GO" id="GO:0097503">
    <property type="term" value="P:sialylation"/>
    <property type="evidence" value="ECO:0007669"/>
    <property type="project" value="TreeGrafter"/>
</dbReference>
<dbReference type="GO" id="GO:0032580">
    <property type="term" value="C:Golgi cisterna membrane"/>
    <property type="evidence" value="ECO:0007669"/>
    <property type="project" value="UniProtKB-SubCell"/>
</dbReference>
<dbReference type="InterPro" id="IPR012163">
    <property type="entry name" value="Sialyl_trans"/>
</dbReference>
<evidence type="ECO:0000313" key="21">
    <source>
        <dbReference type="EMBL" id="KAI7790403.1"/>
    </source>
</evidence>
<keyword evidence="12" id="KW-0325">Glycoprotein</keyword>
<keyword evidence="10 20" id="KW-0472">Membrane</keyword>
<evidence type="ECO:0000256" key="19">
    <source>
        <dbReference type="PIRSR" id="PIRSR005557-2"/>
    </source>
</evidence>
<gene>
    <name evidence="21" type="ORF">IRJ41_002803</name>
</gene>
<comment type="similarity">
    <text evidence="2">Belongs to the glycosyltransferase 29 family.</text>
</comment>
<comment type="catalytic activity">
    <reaction evidence="16">
        <text>a beta-D-galactoside + CMP-N-acetyl-beta-neuraminate = an N-acetyl-alpha-neuraminyl-(2-&gt;6)-beta-D-galactosyl derivative + CMP + H(+)</text>
        <dbReference type="Rhea" id="RHEA:52104"/>
        <dbReference type="ChEBI" id="CHEBI:15378"/>
        <dbReference type="ChEBI" id="CHEBI:28034"/>
        <dbReference type="ChEBI" id="CHEBI:57812"/>
        <dbReference type="ChEBI" id="CHEBI:60377"/>
        <dbReference type="ChEBI" id="CHEBI:136398"/>
        <dbReference type="EC" id="2.4.3.1"/>
    </reaction>
</comment>
<dbReference type="InterPro" id="IPR001675">
    <property type="entry name" value="Glyco_trans_29"/>
</dbReference>
<keyword evidence="5" id="KW-0808">Transferase</keyword>
<dbReference type="Gene3D" id="3.90.1480.20">
    <property type="entry name" value="Glycosyl transferase family 29"/>
    <property type="match status" value="1"/>
</dbReference>
<evidence type="ECO:0000256" key="18">
    <source>
        <dbReference type="ARBA" id="ARBA00060076"/>
    </source>
</evidence>
<name>A0A9W7T5P9_TRIRA</name>
<dbReference type="AlphaFoldDB" id="A0A9W7T5P9"/>
<keyword evidence="9" id="KW-0333">Golgi apparatus</keyword>
<comment type="caution">
    <text evidence="21">The sequence shown here is derived from an EMBL/GenBank/DDBJ whole genome shotgun (WGS) entry which is preliminary data.</text>
</comment>
<evidence type="ECO:0000256" key="17">
    <source>
        <dbReference type="ARBA" id="ARBA00034329"/>
    </source>
</evidence>
<evidence type="ECO:0000256" key="3">
    <source>
        <dbReference type="ARBA" id="ARBA00020782"/>
    </source>
</evidence>
<feature type="disulfide bond" evidence="19">
    <location>
        <begin position="219"/>
        <end position="371"/>
    </location>
</feature>
<evidence type="ECO:0000313" key="22">
    <source>
        <dbReference type="Proteomes" id="UP001059041"/>
    </source>
</evidence>
<evidence type="ECO:0000256" key="10">
    <source>
        <dbReference type="ARBA" id="ARBA00023136"/>
    </source>
</evidence>
<feature type="transmembrane region" description="Helical" evidence="20">
    <location>
        <begin position="23"/>
        <end position="43"/>
    </location>
</feature>
<proteinExistence type="inferred from homology"/>
<keyword evidence="22" id="KW-1185">Reference proteome</keyword>
<sequence>MWNGVVIVQDSLLRHVMKQSSQVLLFFLVVWMLLFLVVFTYFFDSQVNQTQKAISISYSDGQHVARDSRELKKTHSSRFAERRGLFQSRRDFKLSDSIYKQLHLRNIYKMRLERRIKKNKTKTIDNTWLLMEGLWKGNVSSNMLNRRLQRVIKDYVRVNKHKVLYKGKRNASRSRQELLCQMKLQTRLKSLDSSEQPFVRLGFQRWFPSQPLQKVYKTCAVVSSAGSILNSLMGREIDSHEAVLRFNSAPSIGYERDVGNKTTIRIMNSQILANPKYKFNSSSIYKNIALLAWDPAPYNFDLEKWYKRPDYDLFKPYIAHRESFPEQPFYILHPSFIWNLWDFVQSNTVENIQPNPPSSGFIGITVMMNLCEEVDVYEYIPSVRQSSLCHYHEKYVDVACTFGAYHPLIYEKMLVKRMGTASEHDLRKKGMVTLPGFSKITCPT</sequence>
<evidence type="ECO:0000256" key="5">
    <source>
        <dbReference type="ARBA" id="ARBA00022679"/>
    </source>
</evidence>
<evidence type="ECO:0000256" key="12">
    <source>
        <dbReference type="ARBA" id="ARBA00023180"/>
    </source>
</evidence>
<evidence type="ECO:0000256" key="16">
    <source>
        <dbReference type="ARBA" id="ARBA00034249"/>
    </source>
</evidence>
<dbReference type="Pfam" id="PF00777">
    <property type="entry name" value="Glyco_transf_29"/>
    <property type="match status" value="1"/>
</dbReference>
<dbReference type="PANTHER" id="PTHR46059:SF3">
    <property type="entry name" value="BETA-GALACTOSIDE ALPHA-2,6-SIALYLTRANSFERASE 2"/>
    <property type="match status" value="1"/>
</dbReference>
<evidence type="ECO:0000256" key="1">
    <source>
        <dbReference type="ARBA" id="ARBA00004447"/>
    </source>
</evidence>
<evidence type="ECO:0000256" key="15">
    <source>
        <dbReference type="ARBA" id="ARBA00032076"/>
    </source>
</evidence>
<dbReference type="OrthoDB" id="10264956at2759"/>
<comment type="function">
    <text evidence="18">Transfers sialic acid from the donor of substrate CMP-sialic acid to galactose containing acceptor substrates.</text>
</comment>
<keyword evidence="4" id="KW-0328">Glycosyltransferase</keyword>
<protein>
    <recommendedName>
        <fullName evidence="3">Beta-galactoside alpha-2,6-sialyltransferase 2</fullName>
        <ecNumber evidence="17">2.4.3.1</ecNumber>
    </recommendedName>
    <alternativeName>
        <fullName evidence="14">CMP-N-acetylneuraminate-beta-galactosamide-alpha-2,6-sialyltransferase 2</fullName>
    </alternativeName>
    <alternativeName>
        <fullName evidence="13">ST6Gal II</fullName>
    </alternativeName>
    <alternativeName>
        <fullName evidence="15">Sialyltransferase 2</fullName>
    </alternativeName>
</protein>
<evidence type="ECO:0000256" key="2">
    <source>
        <dbReference type="ARBA" id="ARBA00006003"/>
    </source>
</evidence>
<dbReference type="InterPro" id="IPR038578">
    <property type="entry name" value="GT29-like_sf"/>
</dbReference>
<evidence type="ECO:0000256" key="6">
    <source>
        <dbReference type="ARBA" id="ARBA00022692"/>
    </source>
</evidence>
<dbReference type="GO" id="GO:0003835">
    <property type="term" value="F:beta-galactoside alpha-2,6-sialyltransferase activity"/>
    <property type="evidence" value="ECO:0007669"/>
    <property type="project" value="UniProtKB-EC"/>
</dbReference>
<dbReference type="EC" id="2.4.3.1" evidence="17"/>
<evidence type="ECO:0000256" key="9">
    <source>
        <dbReference type="ARBA" id="ARBA00023034"/>
    </source>
</evidence>
<dbReference type="PIRSF" id="PIRSF005557">
    <property type="entry name" value="Sialyl_trans"/>
    <property type="match status" value="1"/>
</dbReference>
<keyword evidence="6 20" id="KW-0812">Transmembrane</keyword>
<dbReference type="EMBL" id="JAFHDT010000130">
    <property type="protein sequence ID" value="KAI7790403.1"/>
    <property type="molecule type" value="Genomic_DNA"/>
</dbReference>
<keyword evidence="11" id="KW-1015">Disulfide bond</keyword>
<dbReference type="FunFam" id="3.90.1480.20:FF:000010">
    <property type="entry name" value="ST6 beta-galactoside alpha-2,6-sialyltransferase 2"/>
    <property type="match status" value="1"/>
</dbReference>
<comment type="subcellular location">
    <subcellularLocation>
        <location evidence="1">Golgi apparatus</location>
        <location evidence="1">Golgi stack membrane</location>
        <topology evidence="1">Single-pass type II membrane protein</topology>
    </subcellularLocation>
</comment>
<dbReference type="PANTHER" id="PTHR46059">
    <property type="entry name" value="BETA-GALACTOSIDE ALPHA-2,6-SIALYLTRANSFERASE"/>
    <property type="match status" value="1"/>
</dbReference>
<accession>A0A9W7T5P9</accession>